<evidence type="ECO:0000313" key="4">
    <source>
        <dbReference type="Proteomes" id="UP000029864"/>
    </source>
</evidence>
<keyword evidence="1" id="KW-1133">Transmembrane helix</keyword>
<accession>A0A099J296</accession>
<reference evidence="3 5" key="2">
    <citation type="submission" date="2020-08" db="EMBL/GenBank/DDBJ databases">
        <title>Sequencing the genomes of 1000 actinobacteria strains.</title>
        <authorList>
            <person name="Klenk H.-P."/>
        </authorList>
    </citation>
    <scope>NUCLEOTIDE SEQUENCE [LARGE SCALE GENOMIC DNA]</scope>
    <source>
        <strain evidence="3 5">DSM 21065</strain>
    </source>
</reference>
<feature type="transmembrane region" description="Helical" evidence="1">
    <location>
        <begin position="258"/>
        <end position="279"/>
    </location>
</feature>
<dbReference type="RefSeq" id="WP_035840853.1">
    <property type="nucleotide sequence ID" value="NZ_JACHBQ010000001.1"/>
</dbReference>
<dbReference type="PANTHER" id="PTHR37305">
    <property type="entry name" value="INTEGRAL MEMBRANE PROTEIN-RELATED"/>
    <property type="match status" value="1"/>
</dbReference>
<evidence type="ECO:0000313" key="2">
    <source>
        <dbReference type="EMBL" id="KGJ71627.1"/>
    </source>
</evidence>
<dbReference type="Proteomes" id="UP000561726">
    <property type="component" value="Unassembled WGS sequence"/>
</dbReference>
<evidence type="ECO:0000313" key="3">
    <source>
        <dbReference type="EMBL" id="MBB5642811.1"/>
    </source>
</evidence>
<protein>
    <submittedName>
        <fullName evidence="3">ABC-2 type transport system permease protein</fullName>
    </submittedName>
</protein>
<comment type="caution">
    <text evidence="2">The sequence shown here is derived from an EMBL/GenBank/DDBJ whole genome shotgun (WGS) entry which is preliminary data.</text>
</comment>
<dbReference type="GO" id="GO:0005886">
    <property type="term" value="C:plasma membrane"/>
    <property type="evidence" value="ECO:0007669"/>
    <property type="project" value="UniProtKB-SubCell"/>
</dbReference>
<dbReference type="GO" id="GO:0140359">
    <property type="term" value="F:ABC-type transporter activity"/>
    <property type="evidence" value="ECO:0007669"/>
    <property type="project" value="InterPro"/>
</dbReference>
<keyword evidence="1" id="KW-0812">Transmembrane</keyword>
<dbReference type="PANTHER" id="PTHR37305:SF1">
    <property type="entry name" value="MEMBRANE PROTEIN"/>
    <property type="match status" value="1"/>
</dbReference>
<dbReference type="EMBL" id="JPXF01000170">
    <property type="protein sequence ID" value="KGJ71627.1"/>
    <property type="molecule type" value="Genomic_DNA"/>
</dbReference>
<name>A0A099J296_9MICO</name>
<dbReference type="AlphaFoldDB" id="A0A099J296"/>
<evidence type="ECO:0000256" key="1">
    <source>
        <dbReference type="SAM" id="Phobius"/>
    </source>
</evidence>
<organism evidence="2 4">
    <name type="scientific">Cryobacterium roopkundense</name>
    <dbReference type="NCBI Taxonomy" id="1001240"/>
    <lineage>
        <taxon>Bacteria</taxon>
        <taxon>Bacillati</taxon>
        <taxon>Actinomycetota</taxon>
        <taxon>Actinomycetes</taxon>
        <taxon>Micrococcales</taxon>
        <taxon>Microbacteriaceae</taxon>
        <taxon>Cryobacterium</taxon>
    </lineage>
</organism>
<sequence length="284" mass="28821">MTTLTHPTTPAPARESYVPARSGLSFTGLIRSEWIKLWSVRSTAWSFAILVLVALGMAALTASGNRALFENSGGAGTLGGLPAADQAGILLESATIGVLFGQLIVAVLGVLVISGEYSTGMIKSTLTAAPRRLGALAAKAVVLLVCTFLVGLVSVMASLLVAVPMLSPLGLSISLFDPLITLPLLGAALYLALVSVFALGIGAILRSGAGGIAAALGIILLLPTVLALIGGQWAADASPYLISNAGTALFSPTGMEPWQGLLVVLGWIAVALGLAATLLKRRDA</sequence>
<feature type="transmembrane region" description="Helical" evidence="1">
    <location>
        <begin position="212"/>
        <end position="235"/>
    </location>
</feature>
<gene>
    <name evidence="3" type="ORF">BJ997_003359</name>
    <name evidence="2" type="ORF">GY21_20870</name>
</gene>
<dbReference type="Proteomes" id="UP000029864">
    <property type="component" value="Unassembled WGS sequence"/>
</dbReference>
<feature type="transmembrane region" description="Helical" evidence="1">
    <location>
        <begin position="44"/>
        <end position="69"/>
    </location>
</feature>
<feature type="transmembrane region" description="Helical" evidence="1">
    <location>
        <begin position="89"/>
        <end position="115"/>
    </location>
</feature>
<feature type="transmembrane region" description="Helical" evidence="1">
    <location>
        <begin position="182"/>
        <end position="205"/>
    </location>
</feature>
<dbReference type="eggNOG" id="COG1277">
    <property type="taxonomic scope" value="Bacteria"/>
</dbReference>
<feature type="transmembrane region" description="Helical" evidence="1">
    <location>
        <begin position="136"/>
        <end position="162"/>
    </location>
</feature>
<evidence type="ECO:0000313" key="5">
    <source>
        <dbReference type="Proteomes" id="UP000561726"/>
    </source>
</evidence>
<dbReference type="EMBL" id="JACHBQ010000001">
    <property type="protein sequence ID" value="MBB5642811.1"/>
    <property type="molecule type" value="Genomic_DNA"/>
</dbReference>
<reference evidence="2 4" key="1">
    <citation type="submission" date="2014-08" db="EMBL/GenBank/DDBJ databases">
        <authorList>
            <person name="Sisinthy S."/>
        </authorList>
    </citation>
    <scope>NUCLEOTIDE SEQUENCE [LARGE SCALE GENOMIC DNA]</scope>
    <source>
        <strain evidence="2 4">RuG17</strain>
    </source>
</reference>
<keyword evidence="1" id="KW-0472">Membrane</keyword>
<proteinExistence type="predicted"/>
<dbReference type="STRING" id="1001240.GY21_20870"/>
<keyword evidence="4" id="KW-1185">Reference proteome</keyword>